<evidence type="ECO:0000313" key="2">
    <source>
        <dbReference type="EMBL" id="EPT00774.1"/>
    </source>
</evidence>
<dbReference type="GO" id="GO:0031490">
    <property type="term" value="F:chromatin DNA binding"/>
    <property type="evidence" value="ECO:0007669"/>
    <property type="project" value="TreeGrafter"/>
</dbReference>
<evidence type="ECO:0000256" key="1">
    <source>
        <dbReference type="SAM" id="MobiDB-lite"/>
    </source>
</evidence>
<dbReference type="InParanoid" id="S8EC39"/>
<keyword evidence="3" id="KW-1185">Reference proteome</keyword>
<dbReference type="GO" id="GO:0003713">
    <property type="term" value="F:transcription coactivator activity"/>
    <property type="evidence" value="ECO:0007669"/>
    <property type="project" value="InterPro"/>
</dbReference>
<dbReference type="InterPro" id="IPR011993">
    <property type="entry name" value="PH-like_dom_sf"/>
</dbReference>
<proteinExistence type="predicted"/>
<dbReference type="GO" id="GO:0005634">
    <property type="term" value="C:nucleus"/>
    <property type="evidence" value="ECO:0007669"/>
    <property type="project" value="TreeGrafter"/>
</dbReference>
<reference evidence="2 3" key="1">
    <citation type="journal article" date="2012" name="Science">
        <title>The Paleozoic origin of enzymatic lignin decomposition reconstructed from 31 fungal genomes.</title>
        <authorList>
            <person name="Floudas D."/>
            <person name="Binder M."/>
            <person name="Riley R."/>
            <person name="Barry K."/>
            <person name="Blanchette R.A."/>
            <person name="Henrissat B."/>
            <person name="Martinez A.T."/>
            <person name="Otillar R."/>
            <person name="Spatafora J.W."/>
            <person name="Yadav J.S."/>
            <person name="Aerts A."/>
            <person name="Benoit I."/>
            <person name="Boyd A."/>
            <person name="Carlson A."/>
            <person name="Copeland A."/>
            <person name="Coutinho P.M."/>
            <person name="de Vries R.P."/>
            <person name="Ferreira P."/>
            <person name="Findley K."/>
            <person name="Foster B."/>
            <person name="Gaskell J."/>
            <person name="Glotzer D."/>
            <person name="Gorecki P."/>
            <person name="Heitman J."/>
            <person name="Hesse C."/>
            <person name="Hori C."/>
            <person name="Igarashi K."/>
            <person name="Jurgens J.A."/>
            <person name="Kallen N."/>
            <person name="Kersten P."/>
            <person name="Kohler A."/>
            <person name="Kuees U."/>
            <person name="Kumar T.K.A."/>
            <person name="Kuo A."/>
            <person name="LaButti K."/>
            <person name="Larrondo L.F."/>
            <person name="Lindquist E."/>
            <person name="Ling A."/>
            <person name="Lombard V."/>
            <person name="Lucas S."/>
            <person name="Lundell T."/>
            <person name="Martin R."/>
            <person name="McLaughlin D.J."/>
            <person name="Morgenstern I."/>
            <person name="Morin E."/>
            <person name="Murat C."/>
            <person name="Nagy L.G."/>
            <person name="Nolan M."/>
            <person name="Ohm R.A."/>
            <person name="Patyshakuliyeva A."/>
            <person name="Rokas A."/>
            <person name="Ruiz-Duenas F.J."/>
            <person name="Sabat G."/>
            <person name="Salamov A."/>
            <person name="Samejima M."/>
            <person name="Schmutz J."/>
            <person name="Slot J.C."/>
            <person name="St John F."/>
            <person name="Stenlid J."/>
            <person name="Sun H."/>
            <person name="Sun S."/>
            <person name="Syed K."/>
            <person name="Tsang A."/>
            <person name="Wiebenga A."/>
            <person name="Young D."/>
            <person name="Pisabarro A."/>
            <person name="Eastwood D.C."/>
            <person name="Martin F."/>
            <person name="Cullen D."/>
            <person name="Grigoriev I.V."/>
            <person name="Hibbett D.S."/>
        </authorList>
    </citation>
    <scope>NUCLEOTIDE SEQUENCE</scope>
    <source>
        <strain evidence="3">FP-58527</strain>
    </source>
</reference>
<dbReference type="SUPFAM" id="SSF50729">
    <property type="entry name" value="PH domain-like"/>
    <property type="match status" value="1"/>
</dbReference>
<gene>
    <name evidence="2" type="ORF">FOMPIDRAFT_1145904</name>
</gene>
<evidence type="ECO:0008006" key="4">
    <source>
        <dbReference type="Google" id="ProtNLM"/>
    </source>
</evidence>
<dbReference type="AlphaFoldDB" id="S8EC39"/>
<name>S8EC39_FOMSC</name>
<dbReference type="Proteomes" id="UP000015241">
    <property type="component" value="Unassembled WGS sequence"/>
</dbReference>
<accession>S8EC39</accession>
<dbReference type="PANTHER" id="PTHR31606">
    <property type="entry name" value="WW DOMAIN BINDING PROTEIN 2, ISOFORM E"/>
    <property type="match status" value="1"/>
</dbReference>
<organism evidence="2 3">
    <name type="scientific">Fomitopsis schrenkii</name>
    <name type="common">Brown rot fungus</name>
    <dbReference type="NCBI Taxonomy" id="2126942"/>
    <lineage>
        <taxon>Eukaryota</taxon>
        <taxon>Fungi</taxon>
        <taxon>Dikarya</taxon>
        <taxon>Basidiomycota</taxon>
        <taxon>Agaricomycotina</taxon>
        <taxon>Agaricomycetes</taxon>
        <taxon>Polyporales</taxon>
        <taxon>Fomitopsis</taxon>
    </lineage>
</organism>
<dbReference type="eggNOG" id="KOG3294">
    <property type="taxonomic scope" value="Eukaryota"/>
</dbReference>
<evidence type="ECO:0000313" key="3">
    <source>
        <dbReference type="Proteomes" id="UP000015241"/>
    </source>
</evidence>
<dbReference type="Gene3D" id="2.30.29.30">
    <property type="entry name" value="Pleckstrin-homology domain (PH domain)/Phosphotyrosine-binding domain (PTB)"/>
    <property type="match status" value="1"/>
</dbReference>
<dbReference type="PANTHER" id="PTHR31606:SF1">
    <property type="entry name" value="WW DOMAIN BINDING PROTEIN 2, ISOFORM E"/>
    <property type="match status" value="1"/>
</dbReference>
<feature type="region of interest" description="Disordered" evidence="1">
    <location>
        <begin position="152"/>
        <end position="188"/>
    </location>
</feature>
<dbReference type="OrthoDB" id="1259151at2759"/>
<dbReference type="EMBL" id="KE504146">
    <property type="protein sequence ID" value="EPT00774.1"/>
    <property type="molecule type" value="Genomic_DNA"/>
</dbReference>
<dbReference type="STRING" id="743788.S8EC39"/>
<protein>
    <recommendedName>
        <fullName evidence="4">GRAM domain-containing protein</fullName>
    </recommendedName>
</protein>
<sequence>MALNYAMLSPARAPIPLPNELTIKEVNSGVELSLVVPDAPPTGAASAGGSGGAKKMKDTGKLWLTDQRLIFVADNGSKSGLESLSVPLLSLLSTKFEQPFLGSNFYSMDIKPSPEGRLTEGTKAELRFKDKGLFEFVSALEKTRERAVYMKRQTAEEDELPTYTPAEAGSSSYASRIPDDAPPGYDDY</sequence>
<dbReference type="HOGENOM" id="CLU_066296_2_0_1"/>
<dbReference type="InterPro" id="IPR044852">
    <property type="entry name" value="WBP2-like"/>
</dbReference>
<dbReference type="FunCoup" id="S8EC39">
    <property type="interactions" value="199"/>
</dbReference>